<dbReference type="AlphaFoldDB" id="A0A016SKP9"/>
<protein>
    <submittedName>
        <fullName evidence="1">Uncharacterized protein</fullName>
    </submittedName>
</protein>
<gene>
    <name evidence="1" type="primary">Acey_s0209.g2109</name>
    <name evidence="1" type="ORF">Y032_0209g2109</name>
</gene>
<keyword evidence="2" id="KW-1185">Reference proteome</keyword>
<comment type="caution">
    <text evidence="1">The sequence shown here is derived from an EMBL/GenBank/DDBJ whole genome shotgun (WGS) entry which is preliminary data.</text>
</comment>
<dbReference type="EMBL" id="JARK01001545">
    <property type="protein sequence ID" value="EYB91200.1"/>
    <property type="molecule type" value="Genomic_DNA"/>
</dbReference>
<proteinExistence type="predicted"/>
<sequence length="67" mass="7726">MLLEWGEDMVDDIEGTIEKLVPKISRLTQGTEGILGFVMHQRLEIRVADSRLRGTKSDERSPDQYHQ</sequence>
<evidence type="ECO:0000313" key="2">
    <source>
        <dbReference type="Proteomes" id="UP000024635"/>
    </source>
</evidence>
<name>A0A016SKP9_9BILA</name>
<accession>A0A016SKP9</accession>
<evidence type="ECO:0000313" key="1">
    <source>
        <dbReference type="EMBL" id="EYB91200.1"/>
    </source>
</evidence>
<organism evidence="1 2">
    <name type="scientific">Ancylostoma ceylanicum</name>
    <dbReference type="NCBI Taxonomy" id="53326"/>
    <lineage>
        <taxon>Eukaryota</taxon>
        <taxon>Metazoa</taxon>
        <taxon>Ecdysozoa</taxon>
        <taxon>Nematoda</taxon>
        <taxon>Chromadorea</taxon>
        <taxon>Rhabditida</taxon>
        <taxon>Rhabditina</taxon>
        <taxon>Rhabditomorpha</taxon>
        <taxon>Strongyloidea</taxon>
        <taxon>Ancylostomatidae</taxon>
        <taxon>Ancylostomatinae</taxon>
        <taxon>Ancylostoma</taxon>
    </lineage>
</organism>
<dbReference type="Proteomes" id="UP000024635">
    <property type="component" value="Unassembled WGS sequence"/>
</dbReference>
<reference evidence="2" key="1">
    <citation type="journal article" date="2015" name="Nat. Genet.">
        <title>The genome and transcriptome of the zoonotic hookworm Ancylostoma ceylanicum identify infection-specific gene families.</title>
        <authorList>
            <person name="Schwarz E.M."/>
            <person name="Hu Y."/>
            <person name="Antoshechkin I."/>
            <person name="Miller M.M."/>
            <person name="Sternberg P.W."/>
            <person name="Aroian R.V."/>
        </authorList>
    </citation>
    <scope>NUCLEOTIDE SEQUENCE</scope>
    <source>
        <strain evidence="2">HY135</strain>
    </source>
</reference>